<dbReference type="NCBIfam" id="TIGR00149">
    <property type="entry name" value="TIGR00149_YjbQ"/>
    <property type="match status" value="1"/>
</dbReference>
<dbReference type="Proteomes" id="UP000461162">
    <property type="component" value="Unassembled WGS sequence"/>
</dbReference>
<evidence type="ECO:0000256" key="1">
    <source>
        <dbReference type="ARBA" id="ARBA00005534"/>
    </source>
</evidence>
<keyword evidence="3" id="KW-1185">Reference proteome</keyword>
<dbReference type="Gene3D" id="2.60.120.460">
    <property type="entry name" value="YjbQ-like"/>
    <property type="match status" value="1"/>
</dbReference>
<gene>
    <name evidence="2" type="ORF">GKC30_02950</name>
</gene>
<sequence length="132" mass="14770">METLSIRTREREEMLDITGPLRALIRANGWNDGLLLLHCPHTTGAVTVNEGADPDVARDMVINLRKLVPQRGDYHHAEGNSDAHIKSSLLGCDQTLMIEGGDIRLGTWQKVFFCEFDGPRSRSLWVKFVGGR</sequence>
<accession>A0A7K1KKI8</accession>
<dbReference type="PANTHER" id="PTHR30615">
    <property type="entry name" value="UNCHARACTERIZED PROTEIN YJBQ-RELATED"/>
    <property type="match status" value="1"/>
</dbReference>
<reference evidence="2 3" key="1">
    <citation type="submission" date="2019-11" db="EMBL/GenBank/DDBJ databases">
        <title>Pseudodesulfovibrio alkaliphilus, sp. nov., an alkaliphilic sulfate-reducing bacteria from mud volcano of Taman peninsula, Russia.</title>
        <authorList>
            <person name="Frolova A."/>
            <person name="Merkel A.Y."/>
            <person name="Slobodkin A.I."/>
        </authorList>
    </citation>
    <scope>NUCLEOTIDE SEQUENCE [LARGE SCALE GENOMIC DNA]</scope>
    <source>
        <strain evidence="2 3">F-1</strain>
    </source>
</reference>
<dbReference type="InterPro" id="IPR001602">
    <property type="entry name" value="UPF0047_YjbQ-like"/>
</dbReference>
<proteinExistence type="inferred from homology"/>
<evidence type="ECO:0000313" key="2">
    <source>
        <dbReference type="EMBL" id="MUM76589.1"/>
    </source>
</evidence>
<dbReference type="RefSeq" id="WP_367613942.1">
    <property type="nucleotide sequence ID" value="NZ_WODC01000001.1"/>
</dbReference>
<dbReference type="PIRSF" id="PIRSF004681">
    <property type="entry name" value="UCP004681"/>
    <property type="match status" value="1"/>
</dbReference>
<dbReference type="PANTHER" id="PTHR30615:SF8">
    <property type="entry name" value="UPF0047 PROTEIN C4A8.02C"/>
    <property type="match status" value="1"/>
</dbReference>
<dbReference type="AlphaFoldDB" id="A0A7K1KKI8"/>
<dbReference type="SUPFAM" id="SSF111038">
    <property type="entry name" value="YjbQ-like"/>
    <property type="match status" value="1"/>
</dbReference>
<dbReference type="EMBL" id="WODC01000001">
    <property type="protein sequence ID" value="MUM76589.1"/>
    <property type="molecule type" value="Genomic_DNA"/>
</dbReference>
<name>A0A7K1KKI8_9BACT</name>
<dbReference type="InterPro" id="IPR035917">
    <property type="entry name" value="YjbQ-like_sf"/>
</dbReference>
<dbReference type="Pfam" id="PF01894">
    <property type="entry name" value="YjbQ"/>
    <property type="match status" value="1"/>
</dbReference>
<protein>
    <submittedName>
        <fullName evidence="2">YjbQ family protein</fullName>
    </submittedName>
</protein>
<comment type="similarity">
    <text evidence="1">Belongs to the UPF0047 family.</text>
</comment>
<organism evidence="2 3">
    <name type="scientific">Pseudodesulfovibrio alkaliphilus</name>
    <dbReference type="NCBI Taxonomy" id="2661613"/>
    <lineage>
        <taxon>Bacteria</taxon>
        <taxon>Pseudomonadati</taxon>
        <taxon>Thermodesulfobacteriota</taxon>
        <taxon>Desulfovibrionia</taxon>
        <taxon>Desulfovibrionales</taxon>
        <taxon>Desulfovibrionaceae</taxon>
    </lineage>
</organism>
<evidence type="ECO:0000313" key="3">
    <source>
        <dbReference type="Proteomes" id="UP000461162"/>
    </source>
</evidence>
<comment type="caution">
    <text evidence="2">The sequence shown here is derived from an EMBL/GenBank/DDBJ whole genome shotgun (WGS) entry which is preliminary data.</text>
</comment>